<evidence type="ECO:0000256" key="1">
    <source>
        <dbReference type="SAM" id="Coils"/>
    </source>
</evidence>
<reference evidence="2 3" key="1">
    <citation type="submission" date="2024-05" db="EMBL/GenBank/DDBJ databases">
        <title>Genetic variation in Jamaican populations of the coffee berry borer (Hypothenemus hampei).</title>
        <authorList>
            <person name="Errbii M."/>
            <person name="Myrie A."/>
        </authorList>
    </citation>
    <scope>NUCLEOTIDE SEQUENCE [LARGE SCALE GENOMIC DNA]</scope>
    <source>
        <strain evidence="2">JA-Hopewell-2020-01-JO</strain>
        <tissue evidence="2">Whole body</tissue>
    </source>
</reference>
<dbReference type="Proteomes" id="UP001566132">
    <property type="component" value="Unassembled WGS sequence"/>
</dbReference>
<accession>A0ABD1F171</accession>
<comment type="caution">
    <text evidence="2">The sequence shown here is derived from an EMBL/GenBank/DDBJ whole genome shotgun (WGS) entry which is preliminary data.</text>
</comment>
<sequence>MIKLDDKFNPCHNIESKKYLRTKLKNIVTLVKVLEISFLGSRRNDRLLFMALRMEQSKKESLELQLQDALQENQQILSDAGLQGEFGSAGRSVTNLGSSISTISLVHLQYKYEELLASNRGLLKALENRNSEVKKHIKENNEFHEKIEKLTFELGTAKDKVTFLERKLNDVRRRKRAKISRLKAERQTLTLVHRRLVALLHRECMEKNDFIESLLRTTTHSEKGLLLEEIRKNNMLTYENFRLQQEVDYFKSLLNLSKSSSRITVKNNS</sequence>
<dbReference type="EMBL" id="JBDJPC010000004">
    <property type="protein sequence ID" value="KAL1506614.1"/>
    <property type="molecule type" value="Genomic_DNA"/>
</dbReference>
<dbReference type="AlphaFoldDB" id="A0ABD1F171"/>
<feature type="coiled-coil region" evidence="1">
    <location>
        <begin position="52"/>
        <end position="79"/>
    </location>
</feature>
<protein>
    <submittedName>
        <fullName evidence="2">Uncharacterized protein</fullName>
    </submittedName>
</protein>
<evidence type="ECO:0000313" key="2">
    <source>
        <dbReference type="EMBL" id="KAL1506614.1"/>
    </source>
</evidence>
<keyword evidence="1" id="KW-0175">Coiled coil</keyword>
<name>A0ABD1F171_HYPHA</name>
<proteinExistence type="predicted"/>
<organism evidence="2 3">
    <name type="scientific">Hypothenemus hampei</name>
    <name type="common">Coffee berry borer</name>
    <dbReference type="NCBI Taxonomy" id="57062"/>
    <lineage>
        <taxon>Eukaryota</taxon>
        <taxon>Metazoa</taxon>
        <taxon>Ecdysozoa</taxon>
        <taxon>Arthropoda</taxon>
        <taxon>Hexapoda</taxon>
        <taxon>Insecta</taxon>
        <taxon>Pterygota</taxon>
        <taxon>Neoptera</taxon>
        <taxon>Endopterygota</taxon>
        <taxon>Coleoptera</taxon>
        <taxon>Polyphaga</taxon>
        <taxon>Cucujiformia</taxon>
        <taxon>Curculionidae</taxon>
        <taxon>Scolytinae</taxon>
        <taxon>Hypothenemus</taxon>
    </lineage>
</organism>
<keyword evidence="3" id="KW-1185">Reference proteome</keyword>
<evidence type="ECO:0000313" key="3">
    <source>
        <dbReference type="Proteomes" id="UP001566132"/>
    </source>
</evidence>
<gene>
    <name evidence="2" type="ORF">ABEB36_005942</name>
</gene>